<dbReference type="KEGG" id="ndo:DDD_1092"/>
<reference evidence="1 2" key="1">
    <citation type="journal article" date="2013" name="Genome Biol. Evol.">
        <title>Genomic makeup of the marine flavobacterium Nonlabens (Donghaeana) dokdonensis DSW-6 and identification of a novel class of rhodopsins.</title>
        <authorList>
            <person name="Kwon S.K."/>
            <person name="Kim B.K."/>
            <person name="Song J.Y."/>
            <person name="Kwak M.J."/>
            <person name="Lee C.H."/>
            <person name="Yoon J.H."/>
            <person name="Oh T.K."/>
            <person name="Kim J.F."/>
        </authorList>
    </citation>
    <scope>NUCLEOTIDE SEQUENCE [LARGE SCALE GENOMIC DNA]</scope>
    <source>
        <strain evidence="2">DSM 17205 / KCTC 12402 / DSW-6</strain>
    </source>
</reference>
<accession>L7W7T6</accession>
<proteinExistence type="predicted"/>
<evidence type="ECO:0000313" key="2">
    <source>
        <dbReference type="Proteomes" id="UP000011173"/>
    </source>
</evidence>
<dbReference type="EMBL" id="CP001397">
    <property type="protein sequence ID" value="AGC76219.1"/>
    <property type="molecule type" value="Genomic_DNA"/>
</dbReference>
<organism evidence="1 2">
    <name type="scientific">Nonlabens dokdonensis (strain DSM 17205 / KCTC 12402 / DSW-6)</name>
    <name type="common">Donghaeana dokdonensis</name>
    <dbReference type="NCBI Taxonomy" id="592029"/>
    <lineage>
        <taxon>Bacteria</taxon>
        <taxon>Pseudomonadati</taxon>
        <taxon>Bacteroidota</taxon>
        <taxon>Flavobacteriia</taxon>
        <taxon>Flavobacteriales</taxon>
        <taxon>Flavobacteriaceae</taxon>
        <taxon>Nonlabens</taxon>
    </lineage>
</organism>
<evidence type="ECO:0000313" key="1">
    <source>
        <dbReference type="EMBL" id="AGC76219.1"/>
    </source>
</evidence>
<name>L7W7T6_NONDD</name>
<dbReference type="AlphaFoldDB" id="L7W7T6"/>
<protein>
    <submittedName>
        <fullName evidence="1">Uncharacterized protein</fullName>
    </submittedName>
</protein>
<gene>
    <name evidence="1" type="ordered locus">DDD_1092</name>
</gene>
<dbReference type="Proteomes" id="UP000011173">
    <property type="component" value="Chromosome"/>
</dbReference>
<dbReference type="HOGENOM" id="CLU_3236756_0_0_10"/>
<dbReference type="PATRIC" id="fig|592029.3.peg.1081"/>
<dbReference type="STRING" id="592029.DDD_1092"/>
<sequence>MFNEYYNNFGTIITVFYRIVNASAKIGHKTFIFALDNHIENNL</sequence>